<comment type="subcellular location">
    <subcellularLocation>
        <location evidence="1">Membrane</location>
        <topology evidence="1">Multi-pass membrane protein</topology>
    </subcellularLocation>
</comment>
<dbReference type="PANTHER" id="PTHR23514:SF13">
    <property type="entry name" value="INNER MEMBRANE PROTEIN YBJJ"/>
    <property type="match status" value="1"/>
</dbReference>
<protein>
    <submittedName>
        <fullName evidence="6">Fucose permease</fullName>
    </submittedName>
</protein>
<dbReference type="GO" id="GO:0022857">
    <property type="term" value="F:transmembrane transporter activity"/>
    <property type="evidence" value="ECO:0007669"/>
    <property type="project" value="InterPro"/>
</dbReference>
<feature type="transmembrane region" description="Helical" evidence="5">
    <location>
        <begin position="212"/>
        <end position="233"/>
    </location>
</feature>
<dbReference type="PANTHER" id="PTHR23514">
    <property type="entry name" value="BYPASS OF STOP CODON PROTEIN 6"/>
    <property type="match status" value="1"/>
</dbReference>
<keyword evidence="4 5" id="KW-0472">Membrane</keyword>
<dbReference type="InterPro" id="IPR020610">
    <property type="entry name" value="Thiolase_AS"/>
</dbReference>
<feature type="transmembrane region" description="Helical" evidence="5">
    <location>
        <begin position="22"/>
        <end position="43"/>
    </location>
</feature>
<evidence type="ECO:0000256" key="2">
    <source>
        <dbReference type="ARBA" id="ARBA00022692"/>
    </source>
</evidence>
<dbReference type="AlphaFoldDB" id="A0A927R9H8"/>
<evidence type="ECO:0000256" key="3">
    <source>
        <dbReference type="ARBA" id="ARBA00022989"/>
    </source>
</evidence>
<dbReference type="Pfam" id="PF07690">
    <property type="entry name" value="MFS_1"/>
    <property type="match status" value="1"/>
</dbReference>
<feature type="transmembrane region" description="Helical" evidence="5">
    <location>
        <begin position="154"/>
        <end position="172"/>
    </location>
</feature>
<proteinExistence type="predicted"/>
<feature type="transmembrane region" description="Helical" evidence="5">
    <location>
        <begin position="88"/>
        <end position="111"/>
    </location>
</feature>
<name>A0A927R9H8_9ACTN</name>
<dbReference type="InterPro" id="IPR011701">
    <property type="entry name" value="MFS"/>
</dbReference>
<comment type="caution">
    <text evidence="6">The sequence shown here is derived from an EMBL/GenBank/DDBJ whole genome shotgun (WGS) entry which is preliminary data.</text>
</comment>
<gene>
    <name evidence="6" type="ORF">HEB94_004680</name>
</gene>
<evidence type="ECO:0000313" key="6">
    <source>
        <dbReference type="EMBL" id="MBE1607832.1"/>
    </source>
</evidence>
<dbReference type="RefSeq" id="WP_192751714.1">
    <property type="nucleotide sequence ID" value="NZ_BAABJL010000040.1"/>
</dbReference>
<feature type="transmembrane region" description="Helical" evidence="5">
    <location>
        <begin position="239"/>
        <end position="257"/>
    </location>
</feature>
<evidence type="ECO:0000256" key="5">
    <source>
        <dbReference type="SAM" id="Phobius"/>
    </source>
</evidence>
<feature type="transmembrane region" description="Helical" evidence="5">
    <location>
        <begin position="49"/>
        <end position="68"/>
    </location>
</feature>
<dbReference type="Proteomes" id="UP000638648">
    <property type="component" value="Unassembled WGS sequence"/>
</dbReference>
<feature type="transmembrane region" description="Helical" evidence="5">
    <location>
        <begin position="123"/>
        <end position="142"/>
    </location>
</feature>
<dbReference type="EMBL" id="JADBEM010000001">
    <property type="protein sequence ID" value="MBE1607832.1"/>
    <property type="molecule type" value="Genomic_DNA"/>
</dbReference>
<reference evidence="6" key="1">
    <citation type="submission" date="2020-10" db="EMBL/GenBank/DDBJ databases">
        <title>Sequencing the genomes of 1000 actinobacteria strains.</title>
        <authorList>
            <person name="Klenk H.-P."/>
        </authorList>
    </citation>
    <scope>NUCLEOTIDE SEQUENCE</scope>
    <source>
        <strain evidence="6">DSM 45354</strain>
    </source>
</reference>
<evidence type="ECO:0000256" key="1">
    <source>
        <dbReference type="ARBA" id="ARBA00004141"/>
    </source>
</evidence>
<dbReference type="PROSITE" id="PS00099">
    <property type="entry name" value="THIOLASE_3"/>
    <property type="match status" value="1"/>
</dbReference>
<evidence type="ECO:0000313" key="7">
    <source>
        <dbReference type="Proteomes" id="UP000638648"/>
    </source>
</evidence>
<dbReference type="Gene3D" id="1.20.1250.20">
    <property type="entry name" value="MFS general substrate transporter like domains"/>
    <property type="match status" value="1"/>
</dbReference>
<dbReference type="InterPro" id="IPR036259">
    <property type="entry name" value="MFS_trans_sf"/>
</dbReference>
<keyword evidence="3 5" id="KW-1133">Transmembrane helix</keyword>
<feature type="transmembrane region" description="Helical" evidence="5">
    <location>
        <begin position="178"/>
        <end position="200"/>
    </location>
</feature>
<dbReference type="InterPro" id="IPR051788">
    <property type="entry name" value="MFS_Transporter"/>
</dbReference>
<keyword evidence="7" id="KW-1185">Reference proteome</keyword>
<organism evidence="6 7">
    <name type="scientific">Actinopolymorpha pittospori</name>
    <dbReference type="NCBI Taxonomy" id="648752"/>
    <lineage>
        <taxon>Bacteria</taxon>
        <taxon>Bacillati</taxon>
        <taxon>Actinomycetota</taxon>
        <taxon>Actinomycetes</taxon>
        <taxon>Propionibacteriales</taxon>
        <taxon>Actinopolymorphaceae</taxon>
        <taxon>Actinopolymorpha</taxon>
    </lineage>
</organism>
<accession>A0A927R9H8</accession>
<dbReference type="GO" id="GO:0016747">
    <property type="term" value="F:acyltransferase activity, transferring groups other than amino-acyl groups"/>
    <property type="evidence" value="ECO:0007669"/>
    <property type="project" value="InterPro"/>
</dbReference>
<dbReference type="GO" id="GO:0016020">
    <property type="term" value="C:membrane"/>
    <property type="evidence" value="ECO:0007669"/>
    <property type="project" value="UniProtKB-SubCell"/>
</dbReference>
<dbReference type="SUPFAM" id="SSF103473">
    <property type="entry name" value="MFS general substrate transporter"/>
    <property type="match status" value="1"/>
</dbReference>
<sequence>MNAQAVTVEAAYGRPIMSSFHAFWSLGAFVGTGVGSLCVGLGIGLATQLALLGALVIVSAPFLARPLLRGEEAAGDHRIVLPWGNRWLLLLAGIMFAVLLCEGAAADWAALYFRDDLGTPAEIAGLGYATFALAMLLGRSMGDRWVAKYGGGRVVGVLTAVGGVALAVALLLNSPVAALLGFAVYGVGLSCTVPVCFSTAAARSGSHAGHSIAAVATAGWTGFLLGPPLVGTLAHTTSLPLALGVLPLLALVIAFSARSVRSTPAA</sequence>
<evidence type="ECO:0000256" key="4">
    <source>
        <dbReference type="ARBA" id="ARBA00023136"/>
    </source>
</evidence>
<keyword evidence="2 5" id="KW-0812">Transmembrane</keyword>